<dbReference type="EMBL" id="QHLY01000009">
    <property type="protein sequence ID" value="PXA70051.1"/>
    <property type="molecule type" value="Genomic_DNA"/>
</dbReference>
<dbReference type="Gene3D" id="3.40.190.10">
    <property type="entry name" value="Periplasmic binding protein-like II"/>
    <property type="match status" value="1"/>
</dbReference>
<proteinExistence type="predicted"/>
<dbReference type="OrthoDB" id="5240629at2"/>
<keyword evidence="1" id="KW-0732">Signal</keyword>
<dbReference type="GO" id="GO:0015833">
    <property type="term" value="P:peptide transport"/>
    <property type="evidence" value="ECO:0007669"/>
    <property type="project" value="TreeGrafter"/>
</dbReference>
<dbReference type="PROSITE" id="PS51257">
    <property type="entry name" value="PROKAR_LIPOPROTEIN"/>
    <property type="match status" value="1"/>
</dbReference>
<dbReference type="Pfam" id="PF00496">
    <property type="entry name" value="SBP_bac_5"/>
    <property type="match status" value="1"/>
</dbReference>
<dbReference type="PIRSF" id="PIRSF002741">
    <property type="entry name" value="MppA"/>
    <property type="match status" value="1"/>
</dbReference>
<dbReference type="InterPro" id="IPR000914">
    <property type="entry name" value="SBP_5_dom"/>
</dbReference>
<feature type="signal peptide" evidence="1">
    <location>
        <begin position="1"/>
        <end position="23"/>
    </location>
</feature>
<organism evidence="3 4">
    <name type="scientific">Cryobacterium arcticum</name>
    <dbReference type="NCBI Taxonomy" id="670052"/>
    <lineage>
        <taxon>Bacteria</taxon>
        <taxon>Bacillati</taxon>
        <taxon>Actinomycetota</taxon>
        <taxon>Actinomycetes</taxon>
        <taxon>Micrococcales</taxon>
        <taxon>Microbacteriaceae</taxon>
        <taxon>Cryobacterium</taxon>
    </lineage>
</organism>
<dbReference type="Proteomes" id="UP000246722">
    <property type="component" value="Unassembled WGS sequence"/>
</dbReference>
<dbReference type="AlphaFoldDB" id="A0A317ZW53"/>
<dbReference type="SUPFAM" id="SSF53850">
    <property type="entry name" value="Periplasmic binding protein-like II"/>
    <property type="match status" value="1"/>
</dbReference>
<evidence type="ECO:0000259" key="2">
    <source>
        <dbReference type="Pfam" id="PF00496"/>
    </source>
</evidence>
<feature type="chain" id="PRO_5038729285" evidence="1">
    <location>
        <begin position="24"/>
        <end position="506"/>
    </location>
</feature>
<dbReference type="InterPro" id="IPR039424">
    <property type="entry name" value="SBP_5"/>
</dbReference>
<dbReference type="GO" id="GO:0042597">
    <property type="term" value="C:periplasmic space"/>
    <property type="evidence" value="ECO:0007669"/>
    <property type="project" value="UniProtKB-ARBA"/>
</dbReference>
<evidence type="ECO:0000256" key="1">
    <source>
        <dbReference type="SAM" id="SignalP"/>
    </source>
</evidence>
<feature type="domain" description="Solute-binding protein family 5" evidence="2">
    <location>
        <begin position="76"/>
        <end position="425"/>
    </location>
</feature>
<dbReference type="PANTHER" id="PTHR30290">
    <property type="entry name" value="PERIPLASMIC BINDING COMPONENT OF ABC TRANSPORTER"/>
    <property type="match status" value="1"/>
</dbReference>
<sequence length="506" mass="54013">MFRWKSLTAAVAVAALALTGCSASNSSSGESGSSTLTLGVLLPATTFEAANMNFANESPYGQAVYDTLLKEDPSGELQPSLATEWAYDDTNTVLTLTLRDDVTFTDGTTFNADAAAQNLTRFRDGSSANASFLASLGSAAAIDDTTVELTLTQPDPALLHYLTQNAGMQGSPAAFGAADAATNPVGSGPYILDTDKTVVGTSYEFTKNPDYWDPDSVHYDNLSLKVYADTTSMLNAVKGGQINGAKLGDNTNNAEVEAAGYTLNPFELDWTGLILFDRAGTLNPALADVKVRQALNYAIDGPAMLTAVGEGLGTPTTQIFPESSAAYDPELDDRYAYDPDEAKKLLAEAGYADGLTLDMPSTSLGNPAVFTLIEQQLKDVGITVNYTDTGTNFIADLLAPKYGVTWMQLQQDNDWALINFELTPGATFNPTKYQDPTVDALVATIGSTTGDEADAALKELNAYIVEQAWFAPWYRVQSNYATDAQTQVETQVGNTYPYLWNFTPAS</sequence>
<dbReference type="RefSeq" id="WP_110126525.1">
    <property type="nucleotide sequence ID" value="NZ_QHLY01000009.1"/>
</dbReference>
<keyword evidence="4" id="KW-1185">Reference proteome</keyword>
<gene>
    <name evidence="3" type="ORF">CTB96_08650</name>
</gene>
<reference evidence="3 4" key="1">
    <citation type="submission" date="2018-05" db="EMBL/GenBank/DDBJ databases">
        <title>Genetic diversity of glacier-inhabiting Cryobacterium bacteria in China and description of Cryobacterium mengkeensis sp. nov. and Arthrobacter glacialis sp. nov.</title>
        <authorList>
            <person name="Liu Q."/>
            <person name="Xin Y.-H."/>
        </authorList>
    </citation>
    <scope>NUCLEOTIDE SEQUENCE [LARGE SCALE GENOMIC DNA]</scope>
    <source>
        <strain evidence="3 4">SK-1</strain>
    </source>
</reference>
<evidence type="ECO:0000313" key="4">
    <source>
        <dbReference type="Proteomes" id="UP000246722"/>
    </source>
</evidence>
<dbReference type="GO" id="GO:0043190">
    <property type="term" value="C:ATP-binding cassette (ABC) transporter complex"/>
    <property type="evidence" value="ECO:0007669"/>
    <property type="project" value="InterPro"/>
</dbReference>
<dbReference type="GO" id="GO:1904680">
    <property type="term" value="F:peptide transmembrane transporter activity"/>
    <property type="evidence" value="ECO:0007669"/>
    <property type="project" value="TreeGrafter"/>
</dbReference>
<name>A0A317ZW53_9MICO</name>
<dbReference type="Gene3D" id="3.10.105.10">
    <property type="entry name" value="Dipeptide-binding Protein, Domain 3"/>
    <property type="match status" value="1"/>
</dbReference>
<protein>
    <submittedName>
        <fullName evidence="3">Peptide ABC transporter substrate-binding protein</fullName>
    </submittedName>
</protein>
<evidence type="ECO:0000313" key="3">
    <source>
        <dbReference type="EMBL" id="PXA70051.1"/>
    </source>
</evidence>
<accession>A0A317ZW53</accession>
<comment type="caution">
    <text evidence="3">The sequence shown here is derived from an EMBL/GenBank/DDBJ whole genome shotgun (WGS) entry which is preliminary data.</text>
</comment>
<dbReference type="InterPro" id="IPR030678">
    <property type="entry name" value="Peptide/Ni-bd"/>
</dbReference>